<name>A0ABW2U168_9BACT</name>
<dbReference type="Gene3D" id="2.60.450.10">
    <property type="entry name" value="Lipopolysaccharide (LPS) transport protein A like domain"/>
    <property type="match status" value="1"/>
</dbReference>
<dbReference type="NCBIfam" id="TIGR04409">
    <property type="entry name" value="LptC_YrbK"/>
    <property type="match status" value="1"/>
</dbReference>
<dbReference type="InterPro" id="IPR026265">
    <property type="entry name" value="LptC"/>
</dbReference>
<dbReference type="InterPro" id="IPR010664">
    <property type="entry name" value="LipoPS_assembly_LptC-rel"/>
</dbReference>
<proteinExistence type="predicted"/>
<dbReference type="Proteomes" id="UP001596513">
    <property type="component" value="Unassembled WGS sequence"/>
</dbReference>
<organism evidence="1 2">
    <name type="scientific">Hymenobacter humi</name>
    <dbReference type="NCBI Taxonomy" id="1411620"/>
    <lineage>
        <taxon>Bacteria</taxon>
        <taxon>Pseudomonadati</taxon>
        <taxon>Bacteroidota</taxon>
        <taxon>Cytophagia</taxon>
        <taxon>Cytophagales</taxon>
        <taxon>Hymenobacteraceae</taxon>
        <taxon>Hymenobacter</taxon>
    </lineage>
</organism>
<comment type="caution">
    <text evidence="1">The sequence shown here is derived from an EMBL/GenBank/DDBJ whole genome shotgun (WGS) entry which is preliminary data.</text>
</comment>
<reference evidence="2" key="1">
    <citation type="journal article" date="2019" name="Int. J. Syst. Evol. Microbiol.">
        <title>The Global Catalogue of Microorganisms (GCM) 10K type strain sequencing project: providing services to taxonomists for standard genome sequencing and annotation.</title>
        <authorList>
            <consortium name="The Broad Institute Genomics Platform"/>
            <consortium name="The Broad Institute Genome Sequencing Center for Infectious Disease"/>
            <person name="Wu L."/>
            <person name="Ma J."/>
        </authorList>
    </citation>
    <scope>NUCLEOTIDE SEQUENCE [LARGE SCALE GENOMIC DNA]</scope>
    <source>
        <strain evidence="2">JCM 19635</strain>
    </source>
</reference>
<accession>A0ABW2U168</accession>
<evidence type="ECO:0000313" key="2">
    <source>
        <dbReference type="Proteomes" id="UP001596513"/>
    </source>
</evidence>
<sequence length="193" mass="21396">MYGFRHLAGSGTLLVLLALAGCDKKAATGPRLVYDGPLMETTNVRTLVSDSAKLKFELTAPLEQQFENGDILYPKGMTVTFYSADGLKKVMNTLTARYGKVDKAQNLYIMRGKVQVVNVPQEQRMDTEELFFNKNKQLIYTDSAMFVKVTTPTEYLTGYGLTANQNFSRYSIIRPEGVFAAPTSDPTAQVPAK</sequence>
<dbReference type="RefSeq" id="WP_380200507.1">
    <property type="nucleotide sequence ID" value="NZ_JBHTEK010000001.1"/>
</dbReference>
<protein>
    <submittedName>
        <fullName evidence="1">LPS export ABC transporter periplasmic protein LptC</fullName>
    </submittedName>
</protein>
<dbReference type="EMBL" id="JBHTEK010000001">
    <property type="protein sequence ID" value="MFC7666634.1"/>
    <property type="molecule type" value="Genomic_DNA"/>
</dbReference>
<dbReference type="PROSITE" id="PS51257">
    <property type="entry name" value="PROKAR_LIPOPROTEIN"/>
    <property type="match status" value="1"/>
</dbReference>
<dbReference type="Pfam" id="PF06835">
    <property type="entry name" value="LptC"/>
    <property type="match status" value="1"/>
</dbReference>
<keyword evidence="2" id="KW-1185">Reference proteome</keyword>
<evidence type="ECO:0000313" key="1">
    <source>
        <dbReference type="EMBL" id="MFC7666634.1"/>
    </source>
</evidence>
<gene>
    <name evidence="1" type="primary">lptC</name>
    <name evidence="1" type="ORF">ACFQT0_03765</name>
</gene>